<dbReference type="Pfam" id="PF00497">
    <property type="entry name" value="SBP_bac_3"/>
    <property type="match status" value="1"/>
</dbReference>
<feature type="chain" id="PRO_5004788736" evidence="3">
    <location>
        <begin position="27"/>
        <end position="547"/>
    </location>
</feature>
<dbReference type="SUPFAM" id="SSF53850">
    <property type="entry name" value="Periplasmic binding protein-like II"/>
    <property type="match status" value="2"/>
</dbReference>
<accession>W0FIP5</accession>
<keyword evidence="2" id="KW-1133">Transmembrane helix</keyword>
<evidence type="ECO:0000313" key="5">
    <source>
        <dbReference type="EMBL" id="AHF24688.1"/>
    </source>
</evidence>
<dbReference type="EMBL" id="KC246802">
    <property type="protein sequence ID" value="AHF24688.1"/>
    <property type="molecule type" value="Genomic_DNA"/>
</dbReference>
<proteinExistence type="predicted"/>
<keyword evidence="2" id="KW-0812">Transmembrane</keyword>
<dbReference type="PANTHER" id="PTHR35936:SF19">
    <property type="entry name" value="AMINO-ACID-BINDING PROTEIN YXEM-RELATED"/>
    <property type="match status" value="1"/>
</dbReference>
<feature type="transmembrane region" description="Helical" evidence="2">
    <location>
        <begin position="505"/>
        <end position="525"/>
    </location>
</feature>
<feature type="signal peptide" evidence="3">
    <location>
        <begin position="1"/>
        <end position="26"/>
    </location>
</feature>
<evidence type="ECO:0000256" key="3">
    <source>
        <dbReference type="SAM" id="SignalP"/>
    </source>
</evidence>
<dbReference type="InterPro" id="IPR001638">
    <property type="entry name" value="Solute-binding_3/MltF_N"/>
</dbReference>
<feature type="domain" description="Solute-binding protein family 3/N-terminal" evidence="4">
    <location>
        <begin position="271"/>
        <end position="494"/>
    </location>
</feature>
<organism evidence="5">
    <name type="scientific">uncultured bacterium Contig1584b</name>
    <dbReference type="NCBI Taxonomy" id="1393461"/>
    <lineage>
        <taxon>Bacteria</taxon>
        <taxon>environmental samples</taxon>
    </lineage>
</organism>
<sequence>MLRRSAALLIGLMLSLLCLLPGFASAENSPEIIRVGWYATPFNQKDSFGRRTGYAYEYQRKIAAYTGWKYEYVEGSWSELLQMLMDGRIDLMSDVSFTAERAEHLLYSDLPMGSELYFLYIAPGNRDISVEDAASLNGKKVGVTRNTVQKGLFLRWLEESGITVNLLEQDCAEEESIELLNEGELDAFVTLEAYGNPEKAVPVWKIGSSDFYFAVSKTRPDLLAMLNAALNRIQDENKNYSEELSAKYLTGSETNRYLTADEKKWLEGHGPIRVGYQDNYLAFCASDPKTGELTGALRDYLELASDSLENAHPEFEAIAFPTAAAALEALTSGGIDCMFPANLTDYDGEIAGVVMTAPLMVTEMDAIVRAEDRQDILRRSQVRVGVNRGNPNYELFLREHFPGWTPVLFADTPSCLDAVGEKNADCIIVSNYRFNDIAAQCRRLNLAAVYTGVDMDYCFAVREGNTVLYSVLSRMIRRVPESSVNAALSYYSAAGKSESSGQIPMVPALIIPAVIIILLLFVVLTQSRRLRALKKGPEKTPGPVEKS</sequence>
<name>W0FIP5_9BACT</name>
<dbReference type="AlphaFoldDB" id="W0FIP5"/>
<keyword evidence="2" id="KW-0472">Membrane</keyword>
<feature type="domain" description="Solute-binding protein family 3/N-terminal" evidence="4">
    <location>
        <begin position="32"/>
        <end position="243"/>
    </location>
</feature>
<dbReference type="PANTHER" id="PTHR35936">
    <property type="entry name" value="MEMBRANE-BOUND LYTIC MUREIN TRANSGLYCOSYLASE F"/>
    <property type="match status" value="1"/>
</dbReference>
<reference evidence="5" key="1">
    <citation type="journal article" date="2013" name="PLoS ONE">
        <title>Metagenomic insights into the carbohydrate-active enzymes carried by the microorganisms adhering to solid digesta in the rumen of cows.</title>
        <authorList>
            <person name="Wang L."/>
            <person name="Hatem A."/>
            <person name="Catalyurek U.V."/>
            <person name="Morrison M."/>
            <person name="Yu Z."/>
        </authorList>
    </citation>
    <scope>NUCLEOTIDE SEQUENCE</scope>
</reference>
<dbReference type="Gene3D" id="3.40.190.10">
    <property type="entry name" value="Periplasmic binding protein-like II"/>
    <property type="match status" value="4"/>
</dbReference>
<evidence type="ECO:0000259" key="4">
    <source>
        <dbReference type="SMART" id="SM00062"/>
    </source>
</evidence>
<dbReference type="SMART" id="SM00062">
    <property type="entry name" value="PBPb"/>
    <property type="match status" value="2"/>
</dbReference>
<evidence type="ECO:0000256" key="1">
    <source>
        <dbReference type="ARBA" id="ARBA00022729"/>
    </source>
</evidence>
<keyword evidence="1 3" id="KW-0732">Signal</keyword>
<protein>
    <submittedName>
        <fullName evidence="5">Diguanylate cyclase</fullName>
    </submittedName>
</protein>
<evidence type="ECO:0000256" key="2">
    <source>
        <dbReference type="SAM" id="Phobius"/>
    </source>
</evidence>